<dbReference type="GO" id="GO:0005886">
    <property type="term" value="C:plasma membrane"/>
    <property type="evidence" value="ECO:0007669"/>
    <property type="project" value="UniProtKB-SubCell"/>
</dbReference>
<feature type="domain" description="YetF C-terminal" evidence="8">
    <location>
        <begin position="82"/>
        <end position="201"/>
    </location>
</feature>
<feature type="transmembrane region" description="Helical" evidence="7">
    <location>
        <begin position="33"/>
        <end position="52"/>
    </location>
</feature>
<keyword evidence="6 7" id="KW-0472">Membrane</keyword>
<protein>
    <recommendedName>
        <fullName evidence="8">YetF C-terminal domain-containing protein</fullName>
    </recommendedName>
</protein>
<dbReference type="PANTHER" id="PTHR34582:SF6">
    <property type="entry name" value="UPF0702 TRANSMEMBRANE PROTEIN YCAP"/>
    <property type="match status" value="1"/>
</dbReference>
<accession>A0A1R1RJ65</accession>
<dbReference type="Pfam" id="PF04239">
    <property type="entry name" value="DUF421"/>
    <property type="match status" value="1"/>
</dbReference>
<evidence type="ECO:0000313" key="9">
    <source>
        <dbReference type="EMBL" id="OMH98917.1"/>
    </source>
</evidence>
<evidence type="ECO:0000256" key="5">
    <source>
        <dbReference type="ARBA" id="ARBA00022989"/>
    </source>
</evidence>
<proteinExistence type="inferred from homology"/>
<evidence type="ECO:0000256" key="2">
    <source>
        <dbReference type="ARBA" id="ARBA00006448"/>
    </source>
</evidence>
<dbReference type="EMBL" id="MTJL01000049">
    <property type="protein sequence ID" value="OMH98917.1"/>
    <property type="molecule type" value="Genomic_DNA"/>
</dbReference>
<reference evidence="9 10" key="1">
    <citation type="submission" date="2017-01" db="EMBL/GenBank/DDBJ databases">
        <title>Bacillus phylogenomics.</title>
        <authorList>
            <person name="Dunlap C."/>
        </authorList>
    </citation>
    <scope>NUCLEOTIDE SEQUENCE [LARGE SCALE GENOMIC DNA]</scope>
    <source>
        <strain evidence="9 10">NRRL B-41282</strain>
    </source>
</reference>
<accession>A0A1R1Q8E8</accession>
<keyword evidence="10" id="KW-1185">Reference proteome</keyword>
<dbReference type="InterPro" id="IPR007353">
    <property type="entry name" value="DUF421"/>
</dbReference>
<comment type="similarity">
    <text evidence="2">Belongs to the UPF0702 family.</text>
</comment>
<feature type="transmembrane region" description="Helical" evidence="7">
    <location>
        <begin position="58"/>
        <end position="79"/>
    </location>
</feature>
<keyword evidence="5 7" id="KW-1133">Transmembrane helix</keyword>
<dbReference type="Proteomes" id="UP000187367">
    <property type="component" value="Unassembled WGS sequence"/>
</dbReference>
<organism evidence="9 10">
    <name type="scientific">Bacillus swezeyi</name>
    <dbReference type="NCBI Taxonomy" id="1925020"/>
    <lineage>
        <taxon>Bacteria</taxon>
        <taxon>Bacillati</taxon>
        <taxon>Bacillota</taxon>
        <taxon>Bacilli</taxon>
        <taxon>Bacillales</taxon>
        <taxon>Bacillaceae</taxon>
        <taxon>Bacillus</taxon>
    </lineage>
</organism>
<evidence type="ECO:0000256" key="1">
    <source>
        <dbReference type="ARBA" id="ARBA00004651"/>
    </source>
</evidence>
<dbReference type="Gene3D" id="3.30.240.20">
    <property type="entry name" value="bsu07140 like domains"/>
    <property type="match status" value="2"/>
</dbReference>
<dbReference type="OrthoDB" id="1682423at2"/>
<feature type="transmembrane region" description="Helical" evidence="7">
    <location>
        <begin position="6"/>
        <end position="26"/>
    </location>
</feature>
<comment type="caution">
    <text evidence="9">The sequence shown here is derived from an EMBL/GenBank/DDBJ whole genome shotgun (WGS) entry which is preliminary data.</text>
</comment>
<dbReference type="AlphaFoldDB" id="A0A1R1Q8E8"/>
<dbReference type="InterPro" id="IPR023090">
    <property type="entry name" value="UPF0702_alpha/beta_dom_sf"/>
</dbReference>
<dbReference type="PANTHER" id="PTHR34582">
    <property type="entry name" value="UPF0702 TRANSMEMBRANE PROTEIN YCAP"/>
    <property type="match status" value="1"/>
</dbReference>
<evidence type="ECO:0000256" key="7">
    <source>
        <dbReference type="SAM" id="Phobius"/>
    </source>
</evidence>
<comment type="subcellular location">
    <subcellularLocation>
        <location evidence="1">Cell membrane</location>
        <topology evidence="1">Multi-pass membrane protein</topology>
    </subcellularLocation>
</comment>
<dbReference type="RefSeq" id="WP_076763373.1">
    <property type="nucleotide sequence ID" value="NZ_JARMMK010000008.1"/>
</dbReference>
<keyword evidence="4 7" id="KW-0812">Transmembrane</keyword>
<evidence type="ECO:0000313" key="10">
    <source>
        <dbReference type="Proteomes" id="UP000187367"/>
    </source>
</evidence>
<gene>
    <name evidence="9" type="ORF">BW143_20815</name>
</gene>
<evidence type="ECO:0000256" key="6">
    <source>
        <dbReference type="ARBA" id="ARBA00023136"/>
    </source>
</evidence>
<name>A0A1R1Q8E8_9BACI</name>
<evidence type="ECO:0000256" key="3">
    <source>
        <dbReference type="ARBA" id="ARBA00022475"/>
    </source>
</evidence>
<sequence length="216" mass="25247">MEEILALVFRTIVLYFIIFFLFRLMGKREIGELSILDLVVFIMMAEIAVLAIENLDDHLLHTIIPILVLTLIQVILAYLSLKNQKIRRLLDGKPTIIIDRGKVDERAMRTQRYNFEDLMTQLREKNVERIADVSYAILEPTGKLSVFTKDRSDHQIELPLIIDGVVQKDHLQQIGKDQEWLEEMLEKRGHRNLSNISFCTYHKGSFFIDIKDEFTS</sequence>
<evidence type="ECO:0000256" key="4">
    <source>
        <dbReference type="ARBA" id="ARBA00022692"/>
    </source>
</evidence>
<evidence type="ECO:0000259" key="8">
    <source>
        <dbReference type="Pfam" id="PF04239"/>
    </source>
</evidence>
<keyword evidence="3" id="KW-1003">Cell membrane</keyword>